<dbReference type="SUPFAM" id="SSF75005">
    <property type="entry name" value="Arabinanase/levansucrase/invertase"/>
    <property type="match status" value="1"/>
</dbReference>
<evidence type="ECO:0000313" key="6">
    <source>
        <dbReference type="Proteomes" id="UP000001312"/>
    </source>
</evidence>
<dbReference type="CDD" id="cd18821">
    <property type="entry name" value="GH43_Pc3Gal43A-like"/>
    <property type="match status" value="1"/>
</dbReference>
<dbReference type="RefSeq" id="XP_001596398.1">
    <property type="nucleotide sequence ID" value="XM_001596348.1"/>
</dbReference>
<dbReference type="PANTHER" id="PTHR22925:SF3">
    <property type="entry name" value="GLYCOSYL HYDROLASE FAMILY PROTEIN 43"/>
    <property type="match status" value="1"/>
</dbReference>
<dbReference type="eggNOG" id="ENOG502QW2A">
    <property type="taxonomic scope" value="Eukaryota"/>
</dbReference>
<dbReference type="InParanoid" id="A7EBD2"/>
<protein>
    <recommendedName>
        <fullName evidence="7">CBM6 domain-containing protein</fullName>
    </recommendedName>
</protein>
<dbReference type="Gene3D" id="2.115.10.20">
    <property type="entry name" value="Glycosyl hydrolase domain, family 43"/>
    <property type="match status" value="1"/>
</dbReference>
<gene>
    <name evidence="5" type="ORF">SS1G_02618</name>
</gene>
<dbReference type="HOGENOM" id="CLU_016116_1_1_1"/>
<dbReference type="GO" id="GO:0004553">
    <property type="term" value="F:hydrolase activity, hydrolyzing O-glycosyl compounds"/>
    <property type="evidence" value="ECO:0000318"/>
    <property type="project" value="GO_Central"/>
</dbReference>
<dbReference type="Gene3D" id="2.60.120.260">
    <property type="entry name" value="Galactose-binding domain-like"/>
    <property type="match status" value="1"/>
</dbReference>
<dbReference type="AlphaFoldDB" id="A7EBD2"/>
<evidence type="ECO:0000256" key="2">
    <source>
        <dbReference type="ARBA" id="ARBA00022801"/>
    </source>
</evidence>
<dbReference type="CDD" id="cd04081">
    <property type="entry name" value="CBM35_galactosidase-like"/>
    <property type="match status" value="1"/>
</dbReference>
<proteinExistence type="inferred from homology"/>
<dbReference type="InterPro" id="IPR006710">
    <property type="entry name" value="Glyco_hydro_43"/>
</dbReference>
<dbReference type="GO" id="GO:0005975">
    <property type="term" value="P:carbohydrate metabolic process"/>
    <property type="evidence" value="ECO:0007669"/>
    <property type="project" value="InterPro"/>
</dbReference>
<evidence type="ECO:0000256" key="3">
    <source>
        <dbReference type="ARBA" id="ARBA00023295"/>
    </source>
</evidence>
<evidence type="ECO:0000256" key="4">
    <source>
        <dbReference type="RuleBase" id="RU361187"/>
    </source>
</evidence>
<accession>A7EBD2</accession>
<dbReference type="EMBL" id="CH476623">
    <property type="protein sequence ID" value="EDN99760.1"/>
    <property type="molecule type" value="Genomic_DNA"/>
</dbReference>
<dbReference type="KEGG" id="ssl:SS1G_02618"/>
<dbReference type="OMA" id="YASQTTF"/>
<dbReference type="InterPro" id="IPR023296">
    <property type="entry name" value="Glyco_hydro_beta-prop_sf"/>
</dbReference>
<keyword evidence="2 4" id="KW-0378">Hydrolase</keyword>
<dbReference type="STRING" id="665079.A7EBD2"/>
<keyword evidence="6" id="KW-1185">Reference proteome</keyword>
<dbReference type="GeneID" id="5492159"/>
<comment type="similarity">
    <text evidence="1 4">Belongs to the glycosyl hydrolase 43 family.</text>
</comment>
<dbReference type="PANTHER" id="PTHR22925">
    <property type="entry name" value="GLYCOSYL HYDROLASE 43 FAMILY MEMBER"/>
    <property type="match status" value="1"/>
</dbReference>
<organism evidence="5 6">
    <name type="scientific">Sclerotinia sclerotiorum (strain ATCC 18683 / 1980 / Ss-1)</name>
    <name type="common">White mold</name>
    <name type="synonym">Whetzelinia sclerotiorum</name>
    <dbReference type="NCBI Taxonomy" id="665079"/>
    <lineage>
        <taxon>Eukaryota</taxon>
        <taxon>Fungi</taxon>
        <taxon>Dikarya</taxon>
        <taxon>Ascomycota</taxon>
        <taxon>Pezizomycotina</taxon>
        <taxon>Leotiomycetes</taxon>
        <taxon>Helotiales</taxon>
        <taxon>Sclerotiniaceae</taxon>
        <taxon>Sclerotinia</taxon>
    </lineage>
</organism>
<name>A7EBD2_SCLS1</name>
<dbReference type="Pfam" id="PF04616">
    <property type="entry name" value="Glyco_hydro_43"/>
    <property type="match status" value="1"/>
</dbReference>
<keyword evidence="3 4" id="KW-0326">Glycosidase</keyword>
<dbReference type="Proteomes" id="UP000001312">
    <property type="component" value="Unassembled WGS sequence"/>
</dbReference>
<reference evidence="6" key="1">
    <citation type="journal article" date="2011" name="PLoS Genet.">
        <title>Genomic analysis of the necrotrophic fungal pathogens Sclerotinia sclerotiorum and Botrytis cinerea.</title>
        <authorList>
            <person name="Amselem J."/>
            <person name="Cuomo C.A."/>
            <person name="van Kan J.A."/>
            <person name="Viaud M."/>
            <person name="Benito E.P."/>
            <person name="Couloux A."/>
            <person name="Coutinho P.M."/>
            <person name="de Vries R.P."/>
            <person name="Dyer P.S."/>
            <person name="Fillinger S."/>
            <person name="Fournier E."/>
            <person name="Gout L."/>
            <person name="Hahn M."/>
            <person name="Kohn L."/>
            <person name="Lapalu N."/>
            <person name="Plummer K.M."/>
            <person name="Pradier J.M."/>
            <person name="Quevillon E."/>
            <person name="Sharon A."/>
            <person name="Simon A."/>
            <person name="ten Have A."/>
            <person name="Tudzynski B."/>
            <person name="Tudzynski P."/>
            <person name="Wincker P."/>
            <person name="Andrew M."/>
            <person name="Anthouard V."/>
            <person name="Beever R.E."/>
            <person name="Beffa R."/>
            <person name="Benoit I."/>
            <person name="Bouzid O."/>
            <person name="Brault B."/>
            <person name="Chen Z."/>
            <person name="Choquer M."/>
            <person name="Collemare J."/>
            <person name="Cotton P."/>
            <person name="Danchin E.G."/>
            <person name="Da Silva C."/>
            <person name="Gautier A."/>
            <person name="Giraud C."/>
            <person name="Giraud T."/>
            <person name="Gonzalez C."/>
            <person name="Grossetete S."/>
            <person name="Guldener U."/>
            <person name="Henrissat B."/>
            <person name="Howlett B.J."/>
            <person name="Kodira C."/>
            <person name="Kretschmer M."/>
            <person name="Lappartient A."/>
            <person name="Leroch M."/>
            <person name="Levis C."/>
            <person name="Mauceli E."/>
            <person name="Neuveglise C."/>
            <person name="Oeser B."/>
            <person name="Pearson M."/>
            <person name="Poulain J."/>
            <person name="Poussereau N."/>
            <person name="Quesneville H."/>
            <person name="Rascle C."/>
            <person name="Schumacher J."/>
            <person name="Segurens B."/>
            <person name="Sexton A."/>
            <person name="Silva E."/>
            <person name="Sirven C."/>
            <person name="Soanes D.M."/>
            <person name="Talbot N.J."/>
            <person name="Templeton M."/>
            <person name="Yandava C."/>
            <person name="Yarden O."/>
            <person name="Zeng Q."/>
            <person name="Rollins J.A."/>
            <person name="Lebrun M.H."/>
            <person name="Dickman M."/>
        </authorList>
    </citation>
    <scope>NUCLEOTIDE SEQUENCE [LARGE SCALE GENOMIC DNA]</scope>
    <source>
        <strain evidence="6">ATCC 18683 / 1980 / Ss-1</strain>
    </source>
</reference>
<evidence type="ECO:0000313" key="5">
    <source>
        <dbReference type="EMBL" id="EDN99760.1"/>
    </source>
</evidence>
<evidence type="ECO:0008006" key="7">
    <source>
        <dbReference type="Google" id="ProtNLM"/>
    </source>
</evidence>
<evidence type="ECO:0000256" key="1">
    <source>
        <dbReference type="ARBA" id="ARBA00009865"/>
    </source>
</evidence>
<sequence>MQRENKPQIKAGVRGNDDMYCAITSCGPTLQGKNIFHRGTWCLCRRFPPALSTAASIVPPRSHFMLDWIGVTANLILSNFDLESGTAGASSLSYWAGENKLNGSAFQSINCYSSTDLVNWKFNSYLLTLQSSGDLGPNRVVERPHIMYNDATGKYVMWMHIDSSNYGEARAGVATSSSVCGSYTYLGASQPLGYQSRDLNVFKDTDGTGYLLTEDRANGLRIDKLSADYTSVVSAVYLFADYEAPAIYKSGDTYFMFASHLSGWSPNDNVYATATNLSGPWSAFSNFATVGSNTYSSQTAAVVNINGVVMYMGDRWESSNLMTSTYVWLPLTISGTKASMSNEVNWIIDPAAGTWTTGPSEAWLEADAATNILANGAKNITCSGCSDGVRVGYIGGPSPGGTLTIDGVSSSVATTTTIRIHHLNGDSTQRYANVVVNGVSNIIAFLPTADGNTPGTSVLTTALKSGAGNVIEFESYNSGWAPDIDRIMVPVS</sequence>